<dbReference type="AlphaFoldDB" id="A0A916NI64"/>
<feature type="binding site" evidence="2">
    <location>
        <begin position="63"/>
        <end position="65"/>
    </location>
    <ligand>
        <name>AMP</name>
        <dbReference type="ChEBI" id="CHEBI:456215"/>
    </ligand>
</feature>
<dbReference type="CDD" id="cd01428">
    <property type="entry name" value="ADK"/>
    <property type="match status" value="1"/>
</dbReference>
<keyword evidence="2" id="KW-0067">ATP-binding</keyword>
<dbReference type="InterPro" id="IPR000850">
    <property type="entry name" value="Adenylat/UMP-CMP_kin"/>
</dbReference>
<dbReference type="RefSeq" id="WP_236022066.1">
    <property type="nucleotide sequence ID" value="NZ_CAJVAP010000019.1"/>
</dbReference>
<comment type="caution">
    <text evidence="3">The sequence shown here is derived from an EMBL/GenBank/DDBJ whole genome shotgun (WGS) entry which is preliminary data.</text>
</comment>
<comment type="similarity">
    <text evidence="2">Belongs to the adenylate kinase family.</text>
</comment>
<comment type="caution">
    <text evidence="2">Lacks conserved residue(s) required for the propagation of feature annotation.</text>
</comment>
<evidence type="ECO:0000256" key="1">
    <source>
        <dbReference type="ARBA" id="ARBA00022741"/>
    </source>
</evidence>
<dbReference type="InterPro" id="IPR033690">
    <property type="entry name" value="Adenylat_kinase_CS"/>
</dbReference>
<feature type="binding site" evidence="2">
    <location>
        <begin position="16"/>
        <end position="21"/>
    </location>
    <ligand>
        <name>ATP</name>
        <dbReference type="ChEBI" id="CHEBI:30616"/>
    </ligand>
</feature>
<dbReference type="PANTHER" id="PTHR23359">
    <property type="entry name" value="NUCLEOTIDE KINASE"/>
    <property type="match status" value="1"/>
</dbReference>
<evidence type="ECO:0000256" key="2">
    <source>
        <dbReference type="HAMAP-Rule" id="MF_00235"/>
    </source>
</evidence>
<comment type="catalytic activity">
    <reaction evidence="2">
        <text>AMP + ATP = 2 ADP</text>
        <dbReference type="Rhea" id="RHEA:12973"/>
        <dbReference type="ChEBI" id="CHEBI:30616"/>
        <dbReference type="ChEBI" id="CHEBI:456215"/>
        <dbReference type="ChEBI" id="CHEBI:456216"/>
        <dbReference type="EC" id="2.7.4.3"/>
    </reaction>
</comment>
<comment type="function">
    <text evidence="2">Catalyzes the reversible transfer of the terminal phosphate group between ATP and AMP. Plays an important role in cellular energy homeostasis and in adenine nucleotide metabolism.</text>
</comment>
<comment type="subcellular location">
    <subcellularLocation>
        <location evidence="2">Cytoplasm</location>
    </subcellularLocation>
</comment>
<gene>
    <name evidence="2 3" type="primary">adk</name>
    <name evidence="3" type="ORF">LEUCIP111803_01791</name>
</gene>
<feature type="binding site" evidence="2">
    <location>
        <position position="150"/>
    </location>
    <ligand>
        <name>AMP</name>
        <dbReference type="ChEBI" id="CHEBI:456215"/>
    </ligand>
</feature>
<dbReference type="NCBIfam" id="NF001381">
    <property type="entry name" value="PRK00279.1-3"/>
    <property type="match status" value="1"/>
</dbReference>
<keyword evidence="4" id="KW-1185">Reference proteome</keyword>
<feature type="binding site" evidence="2">
    <location>
        <begin position="91"/>
        <end position="94"/>
    </location>
    <ligand>
        <name>AMP</name>
        <dbReference type="ChEBI" id="CHEBI:456215"/>
    </ligand>
</feature>
<feature type="binding site" evidence="2">
    <location>
        <position position="133"/>
    </location>
    <ligand>
        <name>ATP</name>
        <dbReference type="ChEBI" id="CHEBI:30616"/>
    </ligand>
</feature>
<feature type="binding site" evidence="2">
    <location>
        <position position="139"/>
    </location>
    <ligand>
        <name>AMP</name>
        <dbReference type="ChEBI" id="CHEBI:456215"/>
    </ligand>
</feature>
<dbReference type="GO" id="GO:0005737">
    <property type="term" value="C:cytoplasm"/>
    <property type="evidence" value="ECO:0007669"/>
    <property type="project" value="UniProtKB-SubCell"/>
</dbReference>
<keyword evidence="2 3" id="KW-0418">Kinase</keyword>
<dbReference type="NCBIfam" id="NF011105">
    <property type="entry name" value="PRK14532.1"/>
    <property type="match status" value="1"/>
</dbReference>
<accession>A0A916NI64</accession>
<organism evidence="3 4">
    <name type="scientific">Leucobacter soli</name>
    <dbReference type="NCBI Taxonomy" id="2812850"/>
    <lineage>
        <taxon>Bacteria</taxon>
        <taxon>Bacillati</taxon>
        <taxon>Actinomycetota</taxon>
        <taxon>Actinomycetes</taxon>
        <taxon>Micrococcales</taxon>
        <taxon>Microbacteriaceae</taxon>
        <taxon>Leucobacter</taxon>
    </lineage>
</organism>
<feature type="region of interest" description="NMP" evidence="2">
    <location>
        <begin position="36"/>
        <end position="65"/>
    </location>
</feature>
<comment type="domain">
    <text evidence="2">Consists of three domains, a large central CORE domain and two small peripheral domains, NMPbind and LID, which undergo movements during catalysis. The LID domain closes over the site of phosphoryl transfer upon ATP binding. Assembling and dissambling the active center during each catalytic cycle provides an effective means to prevent ATP hydrolysis.</text>
</comment>
<dbReference type="NCBIfam" id="NF011100">
    <property type="entry name" value="PRK14527.1"/>
    <property type="match status" value="1"/>
</dbReference>
<reference evidence="3" key="1">
    <citation type="submission" date="2021-06" db="EMBL/GenBank/DDBJ databases">
        <authorList>
            <person name="Criscuolo A."/>
        </authorList>
    </citation>
    <scope>NUCLEOTIDE SEQUENCE</scope>
    <source>
        <strain evidence="3">CIP111803</strain>
    </source>
</reference>
<dbReference type="GO" id="GO:0005524">
    <property type="term" value="F:ATP binding"/>
    <property type="evidence" value="ECO:0007669"/>
    <property type="project" value="UniProtKB-UniRule"/>
</dbReference>
<keyword evidence="2" id="KW-0545">Nucleotide biosynthesis</keyword>
<dbReference type="EMBL" id="CAJVAP010000019">
    <property type="protein sequence ID" value="CAG7614443.1"/>
    <property type="molecule type" value="Genomic_DNA"/>
</dbReference>
<dbReference type="Pfam" id="PF00406">
    <property type="entry name" value="ADK"/>
    <property type="match status" value="1"/>
</dbReference>
<feature type="binding site" evidence="2">
    <location>
        <position position="98"/>
    </location>
    <ligand>
        <name>AMP</name>
        <dbReference type="ChEBI" id="CHEBI:456215"/>
    </ligand>
</feature>
<evidence type="ECO:0000313" key="4">
    <source>
        <dbReference type="Proteomes" id="UP000693892"/>
    </source>
</evidence>
<dbReference type="HAMAP" id="MF_00235">
    <property type="entry name" value="Adenylate_kinase_Adk"/>
    <property type="match status" value="1"/>
</dbReference>
<feature type="binding site" evidence="2">
    <location>
        <position position="37"/>
    </location>
    <ligand>
        <name>AMP</name>
        <dbReference type="ChEBI" id="CHEBI:456215"/>
    </ligand>
</feature>
<comment type="pathway">
    <text evidence="2">Purine metabolism; AMP biosynthesis via salvage pathway; AMP from ADP: step 1/1.</text>
</comment>
<keyword evidence="2 3" id="KW-0808">Transferase</keyword>
<sequence>MTAPRQIRLLIVGPPGAGKGTQAERIIARYGVPWISTGDIFRANIKAGTPLGQRVSQLIEAGKLVPDELTNEIVEDRLRRDDVADGFLLDGYPRTLDQVHALDRVLEADARALDAVVLLEADTDVVVERLLKRAEIEGRVDDTEAVIRHRQEVYAEQTKPLVELFETRGILVAVDGLGTVDEVSERIFTALEQKLGA</sequence>
<dbReference type="EC" id="2.7.4.3" evidence="2"/>
<name>A0A916NI64_9MICO</name>
<comment type="subunit">
    <text evidence="2">Monomer.</text>
</comment>
<dbReference type="NCBIfam" id="NF011104">
    <property type="entry name" value="PRK14531.1"/>
    <property type="match status" value="1"/>
</dbReference>
<dbReference type="GO" id="GO:0044209">
    <property type="term" value="P:AMP salvage"/>
    <property type="evidence" value="ECO:0007669"/>
    <property type="project" value="UniProtKB-UniRule"/>
</dbReference>
<keyword evidence="2" id="KW-0963">Cytoplasm</keyword>
<keyword evidence="1 2" id="KW-0547">Nucleotide-binding</keyword>
<feature type="binding site" evidence="2">
    <location>
        <position position="178"/>
    </location>
    <ligand>
        <name>ATP</name>
        <dbReference type="ChEBI" id="CHEBI:30616"/>
    </ligand>
</feature>
<feature type="binding site" evidence="2">
    <location>
        <position position="42"/>
    </location>
    <ligand>
        <name>AMP</name>
        <dbReference type="ChEBI" id="CHEBI:456215"/>
    </ligand>
</feature>
<dbReference type="Proteomes" id="UP000693892">
    <property type="component" value="Unassembled WGS sequence"/>
</dbReference>
<protein>
    <recommendedName>
        <fullName evidence="2">Adenylate kinase</fullName>
        <shortName evidence="2">AK</shortName>
        <ecNumber evidence="2">2.7.4.3</ecNumber>
    </recommendedName>
    <alternativeName>
        <fullName evidence="2">ATP-AMP transphosphorylase</fullName>
    </alternativeName>
    <alternativeName>
        <fullName evidence="2">ATP:AMP phosphotransferase</fullName>
    </alternativeName>
    <alternativeName>
        <fullName evidence="2">Adenylate monophosphate kinase</fullName>
    </alternativeName>
</protein>
<proteinExistence type="inferred from homology"/>
<dbReference type="PROSITE" id="PS00113">
    <property type="entry name" value="ADENYLATE_KINASE"/>
    <property type="match status" value="1"/>
</dbReference>
<evidence type="ECO:0000313" key="3">
    <source>
        <dbReference type="EMBL" id="CAG7614443.1"/>
    </source>
</evidence>
<dbReference type="GO" id="GO:0004017">
    <property type="term" value="F:AMP kinase activity"/>
    <property type="evidence" value="ECO:0007669"/>
    <property type="project" value="UniProtKB-UniRule"/>
</dbReference>